<accession>A0ABN9QLB0</accession>
<comment type="caution">
    <text evidence="1">The sequence shown here is derived from an EMBL/GenBank/DDBJ whole genome shotgun (WGS) entry which is preliminary data.</text>
</comment>
<name>A0ABN9QLB0_9DINO</name>
<protein>
    <submittedName>
        <fullName evidence="1">Uncharacterized protein</fullName>
    </submittedName>
</protein>
<gene>
    <name evidence="1" type="ORF">PCOR1329_LOCUS12946</name>
</gene>
<sequence length="148" mass="16413">MLGLLRAAVETRKRRRQSRYCTRAASPTKIYSLGGGDGGPAPTGKTVNKKTTIAEWVHWRDAMKRISVYVRRCQNAGAASSSRGDTETPQAVQILYARGLTEPSAPLRVSSAPLAWVPALRRQNRPVSCRRRRVVDARVPCRVLECLL</sequence>
<keyword evidence="2" id="KW-1185">Reference proteome</keyword>
<evidence type="ECO:0000313" key="1">
    <source>
        <dbReference type="EMBL" id="CAK0806887.1"/>
    </source>
</evidence>
<evidence type="ECO:0000313" key="2">
    <source>
        <dbReference type="Proteomes" id="UP001189429"/>
    </source>
</evidence>
<dbReference type="Proteomes" id="UP001189429">
    <property type="component" value="Unassembled WGS sequence"/>
</dbReference>
<organism evidence="1 2">
    <name type="scientific">Prorocentrum cordatum</name>
    <dbReference type="NCBI Taxonomy" id="2364126"/>
    <lineage>
        <taxon>Eukaryota</taxon>
        <taxon>Sar</taxon>
        <taxon>Alveolata</taxon>
        <taxon>Dinophyceae</taxon>
        <taxon>Prorocentrales</taxon>
        <taxon>Prorocentraceae</taxon>
        <taxon>Prorocentrum</taxon>
    </lineage>
</organism>
<dbReference type="EMBL" id="CAUYUJ010003798">
    <property type="protein sequence ID" value="CAK0806887.1"/>
    <property type="molecule type" value="Genomic_DNA"/>
</dbReference>
<proteinExistence type="predicted"/>
<reference evidence="1" key="1">
    <citation type="submission" date="2023-10" db="EMBL/GenBank/DDBJ databases">
        <authorList>
            <person name="Chen Y."/>
            <person name="Shah S."/>
            <person name="Dougan E. K."/>
            <person name="Thang M."/>
            <person name="Chan C."/>
        </authorList>
    </citation>
    <scope>NUCLEOTIDE SEQUENCE [LARGE SCALE GENOMIC DNA]</scope>
</reference>